<accession>A0A0C9WTW0</accession>
<organism evidence="2 3">
    <name type="scientific">Laccaria amethystina LaAM-08-1</name>
    <dbReference type="NCBI Taxonomy" id="1095629"/>
    <lineage>
        <taxon>Eukaryota</taxon>
        <taxon>Fungi</taxon>
        <taxon>Dikarya</taxon>
        <taxon>Basidiomycota</taxon>
        <taxon>Agaricomycotina</taxon>
        <taxon>Agaricomycetes</taxon>
        <taxon>Agaricomycetidae</taxon>
        <taxon>Agaricales</taxon>
        <taxon>Agaricineae</taxon>
        <taxon>Hydnangiaceae</taxon>
        <taxon>Laccaria</taxon>
    </lineage>
</organism>
<dbReference type="EMBL" id="KN838591">
    <property type="protein sequence ID" value="KIK02525.1"/>
    <property type="molecule type" value="Genomic_DNA"/>
</dbReference>
<proteinExistence type="predicted"/>
<dbReference type="HOGENOM" id="CLU_839556_0_0_1"/>
<reference evidence="2 3" key="1">
    <citation type="submission" date="2014-04" db="EMBL/GenBank/DDBJ databases">
        <authorList>
            <consortium name="DOE Joint Genome Institute"/>
            <person name="Kuo A."/>
            <person name="Kohler A."/>
            <person name="Nagy L.G."/>
            <person name="Floudas D."/>
            <person name="Copeland A."/>
            <person name="Barry K.W."/>
            <person name="Cichocki N."/>
            <person name="Veneault-Fourrey C."/>
            <person name="LaButti K."/>
            <person name="Lindquist E.A."/>
            <person name="Lipzen A."/>
            <person name="Lundell T."/>
            <person name="Morin E."/>
            <person name="Murat C."/>
            <person name="Sun H."/>
            <person name="Tunlid A."/>
            <person name="Henrissat B."/>
            <person name="Grigoriev I.V."/>
            <person name="Hibbett D.S."/>
            <person name="Martin F."/>
            <person name="Nordberg H.P."/>
            <person name="Cantor M.N."/>
            <person name="Hua S.X."/>
        </authorList>
    </citation>
    <scope>NUCLEOTIDE SEQUENCE [LARGE SCALE GENOMIC DNA]</scope>
    <source>
        <strain evidence="2 3">LaAM-08-1</strain>
    </source>
</reference>
<reference evidence="3" key="2">
    <citation type="submission" date="2015-01" db="EMBL/GenBank/DDBJ databases">
        <title>Evolutionary Origins and Diversification of the Mycorrhizal Mutualists.</title>
        <authorList>
            <consortium name="DOE Joint Genome Institute"/>
            <consortium name="Mycorrhizal Genomics Consortium"/>
            <person name="Kohler A."/>
            <person name="Kuo A."/>
            <person name="Nagy L.G."/>
            <person name="Floudas D."/>
            <person name="Copeland A."/>
            <person name="Barry K.W."/>
            <person name="Cichocki N."/>
            <person name="Veneault-Fourrey C."/>
            <person name="LaButti K."/>
            <person name="Lindquist E.A."/>
            <person name="Lipzen A."/>
            <person name="Lundell T."/>
            <person name="Morin E."/>
            <person name="Murat C."/>
            <person name="Riley R."/>
            <person name="Ohm R."/>
            <person name="Sun H."/>
            <person name="Tunlid A."/>
            <person name="Henrissat B."/>
            <person name="Grigoriev I.V."/>
            <person name="Hibbett D.S."/>
            <person name="Martin F."/>
        </authorList>
    </citation>
    <scope>NUCLEOTIDE SEQUENCE [LARGE SCALE GENOMIC DNA]</scope>
    <source>
        <strain evidence="3">LaAM-08-1</strain>
    </source>
</reference>
<evidence type="ECO:0000256" key="1">
    <source>
        <dbReference type="SAM" id="MobiDB-lite"/>
    </source>
</evidence>
<sequence length="339" mass="37728">MPPELNVTGLARATRKTMERLAPFFQVRLPSSMSDSNSEAPPAAAAAITSKITFKILAYIEIIDSSMLAAQIAFHLASEGLVLSTSHQDQQEWEVDSEGTIQRMQAKAERGLEEARKVEGVMRDVRQEFYKIAALTKDNTTIVLLPPDPVHPPTLRKALKDVGTDLVANLNLLSEFSQRASETVAWWSWVRDDLLSSNSVLLSSPSTQWEPIKSDWQEYYNIINSVHGRFPDVLSSSRVAWQSVAVKTRDTSPLASAAASTTTLPMERDMPKLTKRRSGELKTLMQRLIPGRNQEKENGVDDGVGGREKREPQLRTKNRSPKMLLDGLRHLGCHGCIVV</sequence>
<protein>
    <submittedName>
        <fullName evidence="2">Uncharacterized protein</fullName>
    </submittedName>
</protein>
<name>A0A0C9WTW0_9AGAR</name>
<dbReference type="OrthoDB" id="3056056at2759"/>
<dbReference type="Proteomes" id="UP000054477">
    <property type="component" value="Unassembled WGS sequence"/>
</dbReference>
<keyword evidence="3" id="KW-1185">Reference proteome</keyword>
<dbReference type="AlphaFoldDB" id="A0A0C9WTW0"/>
<feature type="region of interest" description="Disordered" evidence="1">
    <location>
        <begin position="289"/>
        <end position="315"/>
    </location>
</feature>
<evidence type="ECO:0000313" key="2">
    <source>
        <dbReference type="EMBL" id="KIK02525.1"/>
    </source>
</evidence>
<evidence type="ECO:0000313" key="3">
    <source>
        <dbReference type="Proteomes" id="UP000054477"/>
    </source>
</evidence>
<feature type="compositionally biased region" description="Basic and acidic residues" evidence="1">
    <location>
        <begin position="293"/>
        <end position="314"/>
    </location>
</feature>
<gene>
    <name evidence="2" type="ORF">K443DRAFT_515383</name>
</gene>